<dbReference type="Proteomes" id="UP000822476">
    <property type="component" value="Unassembled WGS sequence"/>
</dbReference>
<organism evidence="2 3">
    <name type="scientific">Paragonimus skrjabini miyazakii</name>
    <dbReference type="NCBI Taxonomy" id="59628"/>
    <lineage>
        <taxon>Eukaryota</taxon>
        <taxon>Metazoa</taxon>
        <taxon>Spiralia</taxon>
        <taxon>Lophotrochozoa</taxon>
        <taxon>Platyhelminthes</taxon>
        <taxon>Trematoda</taxon>
        <taxon>Digenea</taxon>
        <taxon>Plagiorchiida</taxon>
        <taxon>Troglotremata</taxon>
        <taxon>Troglotrematidae</taxon>
        <taxon>Paragonimus</taxon>
    </lineage>
</organism>
<sequence length="667" mass="74679">MERAQLLHDLARLDSTEVPYLKSVPTEDGLRNEPANYEYLHKSESSKLHKSGILILKTIDNSSHRPAQSNENLNKAHAISKADATTSVSVNDSECQTDFPVNFCSNPIYEYLSDLKQTGEPSSAYSCQNGQQKSNATQHNLVVPAEKPSGTSISTLAAVAAVAAATFLTQTMNIQSNAKPNVKAVCNQLPTRSDNDGIAKYTPDELFRMMSQSQKELNPDSQRLILNESRTFHSGDRETLDKKCELMASSSTQIRLPTENSNRIARYSLDPDMQLNQNYSILRTSDLIVPRTAPDRLPFVASTPTNPLRPRSDFHTTFSYELSPSRHLLEQNEHTPPTEISKPFTCDSHGERRSRFSERIQIARIAVDERAKMTKNPSQFNTHYSTNVVGNTPLDKTSNESALCPASLRCLMREKICTDTKLPRKTLFVKSGLNELTQNQHRRVAYQPEYIDKKQNTGFASVQVSPQTTKSDVQDPVDSSGLDIDSPSETDTPIHSDDALKDNKQNISATCDSMLTERQTARFKIVQPKGVLVSESPDVRRQRKLEKNNGSQRTVVWMDELYGDSSSGCCTRKCDSMTELHEPNSMRRKTHTQCTSIPRQQSPSGMECTTQRTYLEHRSIFNGSCDNFSNKQQCTSLTPNLLQKTQATPSGHRSLPDPTKTKRFSMS</sequence>
<feature type="region of interest" description="Disordered" evidence="1">
    <location>
        <begin position="644"/>
        <end position="667"/>
    </location>
</feature>
<dbReference type="EMBL" id="JTDE01000347">
    <property type="protein sequence ID" value="KAF7261522.1"/>
    <property type="molecule type" value="Genomic_DNA"/>
</dbReference>
<feature type="compositionally biased region" description="Polar residues" evidence="1">
    <location>
        <begin position="461"/>
        <end position="471"/>
    </location>
</feature>
<gene>
    <name evidence="2" type="ORF">EG68_01243</name>
</gene>
<feature type="region of interest" description="Disordered" evidence="1">
    <location>
        <begin position="583"/>
        <end position="605"/>
    </location>
</feature>
<dbReference type="OrthoDB" id="6264531at2759"/>
<evidence type="ECO:0000313" key="2">
    <source>
        <dbReference type="EMBL" id="KAF7261522.1"/>
    </source>
</evidence>
<accession>A0A8S9Z3R1</accession>
<feature type="compositionally biased region" description="Polar residues" evidence="1">
    <location>
        <begin position="592"/>
        <end position="605"/>
    </location>
</feature>
<feature type="compositionally biased region" description="Basic and acidic residues" evidence="1">
    <location>
        <begin position="492"/>
        <end position="503"/>
    </location>
</feature>
<protein>
    <submittedName>
        <fullName evidence="2">Uncharacterized protein</fullName>
    </submittedName>
</protein>
<feature type="region of interest" description="Disordered" evidence="1">
    <location>
        <begin position="461"/>
        <end position="503"/>
    </location>
</feature>
<evidence type="ECO:0000313" key="3">
    <source>
        <dbReference type="Proteomes" id="UP000822476"/>
    </source>
</evidence>
<comment type="caution">
    <text evidence="2">The sequence shown here is derived from an EMBL/GenBank/DDBJ whole genome shotgun (WGS) entry which is preliminary data.</text>
</comment>
<proteinExistence type="predicted"/>
<keyword evidence="3" id="KW-1185">Reference proteome</keyword>
<dbReference type="AlphaFoldDB" id="A0A8S9Z3R1"/>
<name>A0A8S9Z3R1_9TREM</name>
<evidence type="ECO:0000256" key="1">
    <source>
        <dbReference type="SAM" id="MobiDB-lite"/>
    </source>
</evidence>
<reference evidence="2" key="1">
    <citation type="submission" date="2019-07" db="EMBL/GenBank/DDBJ databases">
        <title>Annotation for the trematode Paragonimus miyazaki's.</title>
        <authorList>
            <person name="Choi Y.-J."/>
        </authorList>
    </citation>
    <scope>NUCLEOTIDE SEQUENCE</scope>
    <source>
        <strain evidence="2">Japan</strain>
    </source>
</reference>